<feature type="region of interest" description="Disordered" evidence="2">
    <location>
        <begin position="70"/>
        <end position="92"/>
    </location>
</feature>
<keyword evidence="1" id="KW-0418">Kinase</keyword>
<evidence type="ECO:0000313" key="5">
    <source>
        <dbReference type="Proteomes" id="UP000596130"/>
    </source>
</evidence>
<keyword evidence="4" id="KW-0547">Nucleotide-binding</keyword>
<dbReference type="RefSeq" id="WP_198502836.1">
    <property type="nucleotide sequence ID" value="NZ_CP065959.1"/>
</dbReference>
<evidence type="ECO:0000259" key="3">
    <source>
        <dbReference type="Pfam" id="PF13581"/>
    </source>
</evidence>
<organism evidence="4 5">
    <name type="scientific">Streptomyces alfalfae</name>
    <dbReference type="NCBI Taxonomy" id="1642299"/>
    <lineage>
        <taxon>Bacteria</taxon>
        <taxon>Bacillati</taxon>
        <taxon>Actinomycetota</taxon>
        <taxon>Actinomycetes</taxon>
        <taxon>Kitasatosporales</taxon>
        <taxon>Streptomycetaceae</taxon>
        <taxon>Streptomyces</taxon>
    </lineage>
</organism>
<evidence type="ECO:0000256" key="1">
    <source>
        <dbReference type="ARBA" id="ARBA00022527"/>
    </source>
</evidence>
<proteinExistence type="predicted"/>
<accession>A0A7T4PGX3</accession>
<dbReference type="InterPro" id="IPR003594">
    <property type="entry name" value="HATPase_dom"/>
</dbReference>
<sequence>MSGAFDGVTGSGMAEPCTVGPEQLQLGLARRLLGRARQALEGAGATRCDMEPLASQLASALGDTLLIAERQTGRSPGPPPTLGDAAPRTAPESLSVRRLPGAEPASAPAARHFVRNAARAWEVPRDLVETLEVITSELVTNALVHGGGETVTVALALTGRVRADPRRHGRGARPGGGGGRAP</sequence>
<keyword evidence="1" id="KW-0808">Transferase</keyword>
<dbReference type="Pfam" id="PF13581">
    <property type="entry name" value="HATPase_c_2"/>
    <property type="match status" value="1"/>
</dbReference>
<dbReference type="PANTHER" id="PTHR35526">
    <property type="entry name" value="ANTI-SIGMA-F FACTOR RSBW-RELATED"/>
    <property type="match status" value="1"/>
</dbReference>
<dbReference type="Proteomes" id="UP000596130">
    <property type="component" value="Chromosome"/>
</dbReference>
<feature type="domain" description="Histidine kinase/HSP90-like ATPase" evidence="3">
    <location>
        <begin position="102"/>
        <end position="156"/>
    </location>
</feature>
<dbReference type="InterPro" id="IPR036890">
    <property type="entry name" value="HATPase_C_sf"/>
</dbReference>
<dbReference type="EMBL" id="CP065959">
    <property type="protein sequence ID" value="QQC89743.1"/>
    <property type="molecule type" value="Genomic_DNA"/>
</dbReference>
<feature type="region of interest" description="Disordered" evidence="2">
    <location>
        <begin position="162"/>
        <end position="182"/>
    </location>
</feature>
<dbReference type="AlphaFoldDB" id="A0A7T4PGX3"/>
<protein>
    <submittedName>
        <fullName evidence="4">ATP-binding protein</fullName>
    </submittedName>
</protein>
<evidence type="ECO:0000313" key="4">
    <source>
        <dbReference type="EMBL" id="QQC89743.1"/>
    </source>
</evidence>
<dbReference type="Gene3D" id="3.30.565.10">
    <property type="entry name" value="Histidine kinase-like ATPase, C-terminal domain"/>
    <property type="match status" value="1"/>
</dbReference>
<keyword evidence="1" id="KW-0723">Serine/threonine-protein kinase</keyword>
<dbReference type="InterPro" id="IPR050267">
    <property type="entry name" value="Anti-sigma-factor_SerPK"/>
</dbReference>
<keyword evidence="4" id="KW-0067">ATP-binding</keyword>
<dbReference type="GO" id="GO:0005524">
    <property type="term" value="F:ATP binding"/>
    <property type="evidence" value="ECO:0007669"/>
    <property type="project" value="UniProtKB-KW"/>
</dbReference>
<dbReference type="PANTHER" id="PTHR35526:SF3">
    <property type="entry name" value="ANTI-SIGMA-F FACTOR RSBW"/>
    <property type="match status" value="1"/>
</dbReference>
<evidence type="ECO:0000256" key="2">
    <source>
        <dbReference type="SAM" id="MobiDB-lite"/>
    </source>
</evidence>
<name>A0A7T4PGX3_9ACTN</name>
<reference evidence="4 5" key="1">
    <citation type="submission" date="2020-12" db="EMBL/GenBank/DDBJ databases">
        <title>Identification and biosynthesis of polyene macrolides produced by Streptomyces alfalfae Men-myco-93-63.</title>
        <authorList>
            <person name="Liu D."/>
            <person name="Li Y."/>
            <person name="Liu L."/>
            <person name="Han X."/>
            <person name="Shen F."/>
        </authorList>
    </citation>
    <scope>NUCLEOTIDE SEQUENCE [LARGE SCALE GENOMIC DNA]</scope>
    <source>
        <strain evidence="4 5">Men-myco-93-63</strain>
    </source>
</reference>
<gene>
    <name evidence="4" type="ORF">I8755_15935</name>
</gene>
<dbReference type="GO" id="GO:0004674">
    <property type="term" value="F:protein serine/threonine kinase activity"/>
    <property type="evidence" value="ECO:0007669"/>
    <property type="project" value="UniProtKB-KW"/>
</dbReference>
<feature type="compositionally biased region" description="Gly residues" evidence="2">
    <location>
        <begin position="172"/>
        <end position="182"/>
    </location>
</feature>